<accession>A0A1B0CCR4</accession>
<dbReference type="AlphaFoldDB" id="A0A1B0CCR4"/>
<dbReference type="VEuPathDB" id="VectorBase:LLONM1_005730"/>
<dbReference type="VEuPathDB" id="VectorBase:LLOJ002132"/>
<dbReference type="EMBL" id="AJWK01007038">
    <property type="status" value="NOT_ANNOTATED_CDS"/>
    <property type="molecule type" value="Genomic_DNA"/>
</dbReference>
<dbReference type="EnsemblMetazoa" id="LLOJ002132-RA">
    <property type="protein sequence ID" value="LLOJ002132-PA"/>
    <property type="gene ID" value="LLOJ002132"/>
</dbReference>
<evidence type="ECO:0000313" key="3">
    <source>
        <dbReference type="EnsemblMetazoa" id="LLOJ002132-PA"/>
    </source>
</evidence>
<sequence length="58" mass="7120">MYNCVRHTQNGNHTQHLMEKIRLLEQKESELHKEAYELKEQNELLEFRIVELEESHDK</sequence>
<evidence type="ECO:0000256" key="1">
    <source>
        <dbReference type="SAM" id="Coils"/>
    </source>
</evidence>
<protein>
    <recommendedName>
        <fullName evidence="2">Janus kinase and microtubule-interacting protein C-terminal domain-containing protein</fullName>
    </recommendedName>
</protein>
<reference evidence="3" key="1">
    <citation type="submission" date="2020-05" db="UniProtKB">
        <authorList>
            <consortium name="EnsemblMetazoa"/>
        </authorList>
    </citation>
    <scope>IDENTIFICATION</scope>
    <source>
        <strain evidence="3">Jacobina</strain>
    </source>
</reference>
<organism evidence="3 4">
    <name type="scientific">Lutzomyia longipalpis</name>
    <name type="common">Sand fly</name>
    <dbReference type="NCBI Taxonomy" id="7200"/>
    <lineage>
        <taxon>Eukaryota</taxon>
        <taxon>Metazoa</taxon>
        <taxon>Ecdysozoa</taxon>
        <taxon>Arthropoda</taxon>
        <taxon>Hexapoda</taxon>
        <taxon>Insecta</taxon>
        <taxon>Pterygota</taxon>
        <taxon>Neoptera</taxon>
        <taxon>Endopterygota</taxon>
        <taxon>Diptera</taxon>
        <taxon>Nematocera</taxon>
        <taxon>Psychodoidea</taxon>
        <taxon>Psychodidae</taxon>
        <taxon>Lutzomyia</taxon>
        <taxon>Lutzomyia</taxon>
    </lineage>
</organism>
<keyword evidence="4" id="KW-1185">Reference proteome</keyword>
<keyword evidence="1" id="KW-0175">Coiled coil</keyword>
<dbReference type="Proteomes" id="UP000092461">
    <property type="component" value="Unassembled WGS sequence"/>
</dbReference>
<name>A0A1B0CCR4_LUTLO</name>
<dbReference type="InterPro" id="IPR031994">
    <property type="entry name" value="JAKMIP_C"/>
</dbReference>
<feature type="domain" description="Janus kinase and microtubule-interacting protein C-terminal" evidence="2">
    <location>
        <begin position="13"/>
        <end position="55"/>
    </location>
</feature>
<feature type="coiled-coil region" evidence="1">
    <location>
        <begin position="21"/>
        <end position="55"/>
    </location>
</feature>
<proteinExistence type="predicted"/>
<evidence type="ECO:0000313" key="4">
    <source>
        <dbReference type="Proteomes" id="UP000092461"/>
    </source>
</evidence>
<evidence type="ECO:0000259" key="2">
    <source>
        <dbReference type="Pfam" id="PF16034"/>
    </source>
</evidence>
<dbReference type="Pfam" id="PF16034">
    <property type="entry name" value="JAKMIP_CC3"/>
    <property type="match status" value="1"/>
</dbReference>